<sequence length="95" mass="10667">MSKIILFVALVTLMCVSAQNNNNWGLGGNYDYTLPKWLSNFQNIMKDQKENLNIKPGPNENYVAAGVKSVSQDGKIHTTVYQDINGQKKEFTITN</sequence>
<accession>A0A835GPK4</accession>
<name>A0A835GPK4_SPOEX</name>
<reference evidence="2" key="1">
    <citation type="submission" date="2020-08" db="EMBL/GenBank/DDBJ databases">
        <title>Spodoptera exigua strain:BAW_Kor-Di-RS1 Genome sequencing and assembly.</title>
        <authorList>
            <person name="Kim J."/>
            <person name="Nam H.Y."/>
            <person name="Kwon M."/>
            <person name="Choi J.H."/>
            <person name="Cho S.R."/>
            <person name="Kim G.-H."/>
        </authorList>
    </citation>
    <scope>NUCLEOTIDE SEQUENCE</scope>
    <source>
        <strain evidence="2">BAW_Kor-Di-RS1</strain>
        <tissue evidence="2">Whole-body</tissue>
    </source>
</reference>
<evidence type="ECO:0000313" key="2">
    <source>
        <dbReference type="EMBL" id="KAF9423260.1"/>
    </source>
</evidence>
<evidence type="ECO:0000256" key="1">
    <source>
        <dbReference type="SAM" id="SignalP"/>
    </source>
</evidence>
<gene>
    <name evidence="2" type="ORF">HW555_001329</name>
</gene>
<comment type="caution">
    <text evidence="2">The sequence shown here is derived from an EMBL/GenBank/DDBJ whole genome shotgun (WGS) entry which is preliminary data.</text>
</comment>
<keyword evidence="3" id="KW-1185">Reference proteome</keyword>
<organism evidence="2 3">
    <name type="scientific">Spodoptera exigua</name>
    <name type="common">Beet armyworm</name>
    <name type="synonym">Noctua fulgens</name>
    <dbReference type="NCBI Taxonomy" id="7107"/>
    <lineage>
        <taxon>Eukaryota</taxon>
        <taxon>Metazoa</taxon>
        <taxon>Ecdysozoa</taxon>
        <taxon>Arthropoda</taxon>
        <taxon>Hexapoda</taxon>
        <taxon>Insecta</taxon>
        <taxon>Pterygota</taxon>
        <taxon>Neoptera</taxon>
        <taxon>Endopterygota</taxon>
        <taxon>Lepidoptera</taxon>
        <taxon>Glossata</taxon>
        <taxon>Ditrysia</taxon>
        <taxon>Noctuoidea</taxon>
        <taxon>Noctuidae</taxon>
        <taxon>Amphipyrinae</taxon>
        <taxon>Spodoptera</taxon>
    </lineage>
</organism>
<keyword evidence="1" id="KW-0732">Signal</keyword>
<proteinExistence type="predicted"/>
<dbReference type="Proteomes" id="UP000648187">
    <property type="component" value="Unassembled WGS sequence"/>
</dbReference>
<evidence type="ECO:0000313" key="3">
    <source>
        <dbReference type="Proteomes" id="UP000648187"/>
    </source>
</evidence>
<protein>
    <submittedName>
        <fullName evidence="2">Uncharacterized protein</fullName>
    </submittedName>
</protein>
<feature type="chain" id="PRO_5032895729" evidence="1">
    <location>
        <begin position="19"/>
        <end position="95"/>
    </location>
</feature>
<dbReference type="AlphaFoldDB" id="A0A835GPK4"/>
<dbReference type="EMBL" id="JACKWZ010000010">
    <property type="protein sequence ID" value="KAF9423260.1"/>
    <property type="molecule type" value="Genomic_DNA"/>
</dbReference>
<feature type="signal peptide" evidence="1">
    <location>
        <begin position="1"/>
        <end position="18"/>
    </location>
</feature>